<proteinExistence type="predicted"/>
<dbReference type="EMBL" id="VSRR010031677">
    <property type="protein sequence ID" value="MPC70769.1"/>
    <property type="molecule type" value="Genomic_DNA"/>
</dbReference>
<organism evidence="2 3">
    <name type="scientific">Portunus trituberculatus</name>
    <name type="common">Swimming crab</name>
    <name type="synonym">Neptunus trituberculatus</name>
    <dbReference type="NCBI Taxonomy" id="210409"/>
    <lineage>
        <taxon>Eukaryota</taxon>
        <taxon>Metazoa</taxon>
        <taxon>Ecdysozoa</taxon>
        <taxon>Arthropoda</taxon>
        <taxon>Crustacea</taxon>
        <taxon>Multicrustacea</taxon>
        <taxon>Malacostraca</taxon>
        <taxon>Eumalacostraca</taxon>
        <taxon>Eucarida</taxon>
        <taxon>Decapoda</taxon>
        <taxon>Pleocyemata</taxon>
        <taxon>Brachyura</taxon>
        <taxon>Eubrachyura</taxon>
        <taxon>Portunoidea</taxon>
        <taxon>Portunidae</taxon>
        <taxon>Portuninae</taxon>
        <taxon>Portunus</taxon>
    </lineage>
</organism>
<feature type="region of interest" description="Disordered" evidence="1">
    <location>
        <begin position="49"/>
        <end position="69"/>
    </location>
</feature>
<name>A0A5B7HLW7_PORTR</name>
<evidence type="ECO:0000313" key="2">
    <source>
        <dbReference type="EMBL" id="MPC70769.1"/>
    </source>
</evidence>
<dbReference type="Proteomes" id="UP000324222">
    <property type="component" value="Unassembled WGS sequence"/>
</dbReference>
<protein>
    <submittedName>
        <fullName evidence="2">Uncharacterized protein</fullName>
    </submittedName>
</protein>
<gene>
    <name evidence="2" type="ORF">E2C01_065026</name>
</gene>
<dbReference type="AlphaFoldDB" id="A0A5B7HLW7"/>
<comment type="caution">
    <text evidence="2">The sequence shown here is derived from an EMBL/GenBank/DDBJ whole genome shotgun (WGS) entry which is preliminary data.</text>
</comment>
<sequence length="69" mass="7788">MGASNEPMDLMSCQLWYLIWSEEQWKTVLWSDEAAIPITGTLSSQVCHKPGSDPLDPKYTSKFVRQPAS</sequence>
<evidence type="ECO:0000313" key="3">
    <source>
        <dbReference type="Proteomes" id="UP000324222"/>
    </source>
</evidence>
<accession>A0A5B7HLW7</accession>
<reference evidence="2 3" key="1">
    <citation type="submission" date="2019-05" db="EMBL/GenBank/DDBJ databases">
        <title>Another draft genome of Portunus trituberculatus and its Hox gene families provides insights of decapod evolution.</title>
        <authorList>
            <person name="Jeong J.-H."/>
            <person name="Song I."/>
            <person name="Kim S."/>
            <person name="Choi T."/>
            <person name="Kim D."/>
            <person name="Ryu S."/>
            <person name="Kim W."/>
        </authorList>
    </citation>
    <scope>NUCLEOTIDE SEQUENCE [LARGE SCALE GENOMIC DNA]</scope>
    <source>
        <tissue evidence="2">Muscle</tissue>
    </source>
</reference>
<evidence type="ECO:0000256" key="1">
    <source>
        <dbReference type="SAM" id="MobiDB-lite"/>
    </source>
</evidence>
<keyword evidence="3" id="KW-1185">Reference proteome</keyword>